<evidence type="ECO:0000313" key="2">
    <source>
        <dbReference type="EMBL" id="GJT86241.1"/>
    </source>
</evidence>
<feature type="region of interest" description="Disordered" evidence="1">
    <location>
        <begin position="1"/>
        <end position="108"/>
    </location>
</feature>
<organism evidence="2 3">
    <name type="scientific">Tanacetum coccineum</name>
    <dbReference type="NCBI Taxonomy" id="301880"/>
    <lineage>
        <taxon>Eukaryota</taxon>
        <taxon>Viridiplantae</taxon>
        <taxon>Streptophyta</taxon>
        <taxon>Embryophyta</taxon>
        <taxon>Tracheophyta</taxon>
        <taxon>Spermatophyta</taxon>
        <taxon>Magnoliopsida</taxon>
        <taxon>eudicotyledons</taxon>
        <taxon>Gunneridae</taxon>
        <taxon>Pentapetalae</taxon>
        <taxon>asterids</taxon>
        <taxon>campanulids</taxon>
        <taxon>Asterales</taxon>
        <taxon>Asteraceae</taxon>
        <taxon>Asteroideae</taxon>
        <taxon>Anthemideae</taxon>
        <taxon>Anthemidinae</taxon>
        <taxon>Tanacetum</taxon>
    </lineage>
</organism>
<name>A0ABQ5HED0_9ASTR</name>
<evidence type="ECO:0000256" key="1">
    <source>
        <dbReference type="SAM" id="MobiDB-lite"/>
    </source>
</evidence>
<keyword evidence="3" id="KW-1185">Reference proteome</keyword>
<dbReference type="Proteomes" id="UP001151760">
    <property type="component" value="Unassembled WGS sequence"/>
</dbReference>
<evidence type="ECO:0000313" key="3">
    <source>
        <dbReference type="Proteomes" id="UP001151760"/>
    </source>
</evidence>
<feature type="compositionally biased region" description="Acidic residues" evidence="1">
    <location>
        <begin position="76"/>
        <end position="85"/>
    </location>
</feature>
<comment type="caution">
    <text evidence="2">The sequence shown here is derived from an EMBL/GenBank/DDBJ whole genome shotgun (WGS) entry which is preliminary data.</text>
</comment>
<reference evidence="2" key="2">
    <citation type="submission" date="2022-01" db="EMBL/GenBank/DDBJ databases">
        <authorList>
            <person name="Yamashiro T."/>
            <person name="Shiraishi A."/>
            <person name="Satake H."/>
            <person name="Nakayama K."/>
        </authorList>
    </citation>
    <scope>NUCLEOTIDE SEQUENCE</scope>
</reference>
<proteinExistence type="predicted"/>
<feature type="compositionally biased region" description="Acidic residues" evidence="1">
    <location>
        <begin position="18"/>
        <end position="56"/>
    </location>
</feature>
<protein>
    <submittedName>
        <fullName evidence="2">Uncharacterized protein</fullName>
    </submittedName>
</protein>
<dbReference type="EMBL" id="BQNB010019529">
    <property type="protein sequence ID" value="GJT86241.1"/>
    <property type="molecule type" value="Genomic_DNA"/>
</dbReference>
<gene>
    <name evidence="2" type="ORF">Tco_1067958</name>
</gene>
<sequence length="332" mass="35580">MPLPDDASPVALSPGYIDDSDQEEDPEEDPADYPADGGDDADDESSDDDDDDEEEEHLAPADSTTIPTVDPVPSAEDTEAFETDESAATPPPPPAYSTTSRMSVQSQTPIPFPSEAEVARLLALPTPPPYPLTPLSSLLPQIRLPLPSPPTTSPTYVEAPLGYRAVGIRLRVVSPPTHHPSKIPSPPLLLPSTTHRDDLPEADMSLQKRARFTAPTGRFEIGESSLAAAARHAGNTLAHRVDYGFMNTVDASICAVESREMTAVGEVNDRVTDLATTQRPLLPETYGLTLRAGSRPWRPRLELCRGTSMFRDLVRAAEAGPQDGPEDAGSSC</sequence>
<accession>A0ABQ5HED0</accession>
<reference evidence="2" key="1">
    <citation type="journal article" date="2022" name="Int. J. Mol. Sci.">
        <title>Draft Genome of Tanacetum Coccineum: Genomic Comparison of Closely Related Tanacetum-Family Plants.</title>
        <authorList>
            <person name="Yamashiro T."/>
            <person name="Shiraishi A."/>
            <person name="Nakayama K."/>
            <person name="Satake H."/>
        </authorList>
    </citation>
    <scope>NUCLEOTIDE SEQUENCE</scope>
</reference>